<dbReference type="InterPro" id="IPR014555">
    <property type="entry name" value="RecF-like"/>
</dbReference>
<evidence type="ECO:0000256" key="1">
    <source>
        <dbReference type="SAM" id="MobiDB-lite"/>
    </source>
</evidence>
<dbReference type="RefSeq" id="WP_265424307.1">
    <property type="nucleotide sequence ID" value="NZ_JAPFPW010000004.1"/>
</dbReference>
<sequence length="418" mass="46904">MIKELELINWKSFEKATLHVDPLTVLIGSNASGKSNCLDALLFLNRVSQGIAIFPAIAGDVSLPALRGGVEWICRKPEKKFQLSVTLGSDNERQDYRYDLTVLLNGTKAEVYAEELTLLTYGPRREHPREKMLFQTKQEESSSPGIPTYFSTGTQGRGKRHDLNRANIILSQVETLNVKKEIQEGARRVLSHLQKIFVFDPIPSHMRNYTPLSEKLLADGSNIAGVLAGLETDRKKIVEETLTRYLKDLPERDIQRIWTEPVGKFKTDAMLYCEEGWEKQPTHEVDARGMSDGTLRYLAIVTALLTREPDSLLVIEEVDNGLHPSRAHFLVDMLKTLGKERNIDVLVTTHNPALLDAAAVVGMVPFITVVHREDTTGFSKLTLLEDIDALPKLIASGTLGRLSEWGWLEEALKREAKP</sequence>
<evidence type="ECO:0000313" key="4">
    <source>
        <dbReference type="Proteomes" id="UP001209681"/>
    </source>
</evidence>
<dbReference type="Gene3D" id="3.40.50.300">
    <property type="entry name" value="P-loop containing nucleotide triphosphate hydrolases"/>
    <property type="match status" value="1"/>
</dbReference>
<dbReference type="InterPro" id="IPR027417">
    <property type="entry name" value="P-loop_NTPase"/>
</dbReference>
<feature type="compositionally biased region" description="Polar residues" evidence="1">
    <location>
        <begin position="141"/>
        <end position="154"/>
    </location>
</feature>
<name>A0ABT3N7K2_9BACT</name>
<dbReference type="Pfam" id="PF13304">
    <property type="entry name" value="AAA_21"/>
    <property type="match status" value="1"/>
</dbReference>
<gene>
    <name evidence="3" type="ORF">OOT00_05490</name>
</gene>
<feature type="domain" description="ATPase AAA-type core" evidence="2">
    <location>
        <begin position="23"/>
        <end position="356"/>
    </location>
</feature>
<dbReference type="SUPFAM" id="SSF52540">
    <property type="entry name" value="P-loop containing nucleoside triphosphate hydrolases"/>
    <property type="match status" value="1"/>
</dbReference>
<keyword evidence="4" id="KW-1185">Reference proteome</keyword>
<dbReference type="InterPro" id="IPR003959">
    <property type="entry name" value="ATPase_AAA_core"/>
</dbReference>
<organism evidence="3 4">
    <name type="scientific">Desulfobotulus pelophilus</name>
    <dbReference type="NCBI Taxonomy" id="2823377"/>
    <lineage>
        <taxon>Bacteria</taxon>
        <taxon>Pseudomonadati</taxon>
        <taxon>Thermodesulfobacteriota</taxon>
        <taxon>Desulfobacteria</taxon>
        <taxon>Desulfobacterales</taxon>
        <taxon>Desulfobacteraceae</taxon>
        <taxon>Desulfobotulus</taxon>
    </lineage>
</organism>
<accession>A0ABT3N7K2</accession>
<feature type="region of interest" description="Disordered" evidence="1">
    <location>
        <begin position="135"/>
        <end position="158"/>
    </location>
</feature>
<proteinExistence type="predicted"/>
<dbReference type="PANTHER" id="PTHR40396:SF1">
    <property type="entry name" value="ATPASE AAA-TYPE CORE DOMAIN-CONTAINING PROTEIN"/>
    <property type="match status" value="1"/>
</dbReference>
<dbReference type="PANTHER" id="PTHR40396">
    <property type="entry name" value="ATPASE-LIKE PROTEIN"/>
    <property type="match status" value="1"/>
</dbReference>
<evidence type="ECO:0000259" key="2">
    <source>
        <dbReference type="Pfam" id="PF13304"/>
    </source>
</evidence>
<dbReference type="PIRSF" id="PIRSF029347">
    <property type="entry name" value="RecF"/>
    <property type="match status" value="1"/>
</dbReference>
<dbReference type="EMBL" id="JAPFPW010000004">
    <property type="protein sequence ID" value="MCW7753439.1"/>
    <property type="molecule type" value="Genomic_DNA"/>
</dbReference>
<reference evidence="3 4" key="1">
    <citation type="submission" date="2022-11" db="EMBL/GenBank/DDBJ databases">
        <title>Desulfobotulus tamanensis H1 sp. nov. - anaerobic, alkaliphilic, sulphate reducing bacterium isolated from terrestrial mud volcano.</title>
        <authorList>
            <person name="Frolova A."/>
            <person name="Merkel A.Y."/>
            <person name="Slobodkin A.I."/>
        </authorList>
    </citation>
    <scope>NUCLEOTIDE SEQUENCE [LARGE SCALE GENOMIC DNA]</scope>
    <source>
        <strain evidence="3 4">H1</strain>
    </source>
</reference>
<dbReference type="Proteomes" id="UP001209681">
    <property type="component" value="Unassembled WGS sequence"/>
</dbReference>
<comment type="caution">
    <text evidence="3">The sequence shown here is derived from an EMBL/GenBank/DDBJ whole genome shotgun (WGS) entry which is preliminary data.</text>
</comment>
<dbReference type="CDD" id="cd00267">
    <property type="entry name" value="ABC_ATPase"/>
    <property type="match status" value="1"/>
</dbReference>
<protein>
    <submittedName>
        <fullName evidence="3">AAA family ATPase</fullName>
    </submittedName>
</protein>
<evidence type="ECO:0000313" key="3">
    <source>
        <dbReference type="EMBL" id="MCW7753439.1"/>
    </source>
</evidence>